<protein>
    <submittedName>
        <fullName evidence="1">Uncharacterized protein</fullName>
    </submittedName>
</protein>
<dbReference type="EMBL" id="LJZO01000040">
    <property type="protein sequence ID" value="ROV91977.1"/>
    <property type="molecule type" value="Genomic_DNA"/>
</dbReference>
<evidence type="ECO:0000313" key="1">
    <source>
        <dbReference type="EMBL" id="ROV91977.1"/>
    </source>
</evidence>
<gene>
    <name evidence="1" type="ORF">VSDG_07586</name>
</gene>
<name>A0A423VLT6_CYTCH</name>
<comment type="caution">
    <text evidence="1">The sequence shown here is derived from an EMBL/GenBank/DDBJ whole genome shotgun (WGS) entry which is preliminary data.</text>
</comment>
<dbReference type="AlphaFoldDB" id="A0A423VLT6"/>
<reference evidence="1 2" key="1">
    <citation type="submission" date="2015-09" db="EMBL/GenBank/DDBJ databases">
        <title>Host preference determinants of Valsa canker pathogens revealed by comparative genomics.</title>
        <authorList>
            <person name="Yin Z."/>
            <person name="Huang L."/>
        </authorList>
    </citation>
    <scope>NUCLEOTIDE SEQUENCE [LARGE SCALE GENOMIC DNA]</scope>
    <source>
        <strain evidence="1 2">YSFL</strain>
    </source>
</reference>
<evidence type="ECO:0000313" key="2">
    <source>
        <dbReference type="Proteomes" id="UP000284375"/>
    </source>
</evidence>
<keyword evidence="2" id="KW-1185">Reference proteome</keyword>
<proteinExistence type="predicted"/>
<organism evidence="1 2">
    <name type="scientific">Cytospora chrysosperma</name>
    <name type="common">Cytospora canker fungus</name>
    <name type="synonym">Sphaeria chrysosperma</name>
    <dbReference type="NCBI Taxonomy" id="252740"/>
    <lineage>
        <taxon>Eukaryota</taxon>
        <taxon>Fungi</taxon>
        <taxon>Dikarya</taxon>
        <taxon>Ascomycota</taxon>
        <taxon>Pezizomycotina</taxon>
        <taxon>Sordariomycetes</taxon>
        <taxon>Sordariomycetidae</taxon>
        <taxon>Diaporthales</taxon>
        <taxon>Cytosporaceae</taxon>
        <taxon>Cytospora</taxon>
    </lineage>
</organism>
<accession>A0A423VLT6</accession>
<dbReference type="Proteomes" id="UP000284375">
    <property type="component" value="Unassembled WGS sequence"/>
</dbReference>
<sequence length="105" mass="11262">MAWRPCGKKEHDESRLTTCPMASLLPDLGPMSILLSAGQARDHPPLVVRRTNLKESAHFGPRIRGSKHSSLGHRGQIRQISSGMPSVAAEISAVVMGGGLARREG</sequence>